<organism evidence="2 3">
    <name type="scientific">Heliorestis convoluta</name>
    <dbReference type="NCBI Taxonomy" id="356322"/>
    <lineage>
        <taxon>Bacteria</taxon>
        <taxon>Bacillati</taxon>
        <taxon>Bacillota</taxon>
        <taxon>Clostridia</taxon>
        <taxon>Eubacteriales</taxon>
        <taxon>Heliobacteriaceae</taxon>
        <taxon>Heliorestis</taxon>
    </lineage>
</organism>
<evidence type="ECO:0000313" key="2">
    <source>
        <dbReference type="EMBL" id="QGG46603.1"/>
    </source>
</evidence>
<keyword evidence="3" id="KW-1185">Reference proteome</keyword>
<keyword evidence="1" id="KW-0812">Transmembrane</keyword>
<dbReference type="KEGG" id="hcv:FTV88_0424"/>
<reference evidence="3" key="1">
    <citation type="submission" date="2019-11" db="EMBL/GenBank/DDBJ databases">
        <title>Genome sequence of Heliorestis convoluta strain HH, an alkaliphilic and minimalistic phototrophic bacterium from a soda lake in Egypt.</title>
        <authorList>
            <person name="Dewey E.D."/>
            <person name="Stokes L.M."/>
            <person name="Burchell B.M."/>
            <person name="Shaffer K.N."/>
            <person name="Huntington A.M."/>
            <person name="Baker J.M."/>
            <person name="Nadendla S."/>
            <person name="Giglio M.G."/>
            <person name="Touchman J.W."/>
            <person name="Blankenship R.E."/>
            <person name="Madigan M.T."/>
            <person name="Sattley W.M."/>
        </authorList>
    </citation>
    <scope>NUCLEOTIDE SEQUENCE [LARGE SCALE GENOMIC DNA]</scope>
    <source>
        <strain evidence="3">HH</strain>
    </source>
</reference>
<keyword evidence="1" id="KW-0472">Membrane</keyword>
<name>A0A5Q2MYU7_9FIRM</name>
<evidence type="ECO:0000256" key="1">
    <source>
        <dbReference type="SAM" id="Phobius"/>
    </source>
</evidence>
<proteinExistence type="predicted"/>
<feature type="transmembrane region" description="Helical" evidence="1">
    <location>
        <begin position="12"/>
        <end position="32"/>
    </location>
</feature>
<protein>
    <submittedName>
        <fullName evidence="2">Uncharacterized protein</fullName>
    </submittedName>
</protein>
<sequence length="40" mass="4549">MVTLPLCSILTNILSLWVLYFPFFQDGYLVILGDSSGRKK</sequence>
<evidence type="ECO:0000313" key="3">
    <source>
        <dbReference type="Proteomes" id="UP000366051"/>
    </source>
</evidence>
<accession>A0A5Q2MYU7</accession>
<dbReference type="AlphaFoldDB" id="A0A5Q2MYU7"/>
<keyword evidence="1" id="KW-1133">Transmembrane helix</keyword>
<gene>
    <name evidence="2" type="ORF">FTV88_0424</name>
</gene>
<dbReference type="Proteomes" id="UP000366051">
    <property type="component" value="Chromosome"/>
</dbReference>
<dbReference type="EMBL" id="CP045875">
    <property type="protein sequence ID" value="QGG46603.1"/>
    <property type="molecule type" value="Genomic_DNA"/>
</dbReference>